<name>A0A6A4RTW8_SCOMX</name>
<feature type="compositionally biased region" description="Basic and acidic residues" evidence="1">
    <location>
        <begin position="79"/>
        <end position="102"/>
    </location>
</feature>
<comment type="caution">
    <text evidence="2">The sequence shown here is derived from an EMBL/GenBank/DDBJ whole genome shotgun (WGS) entry which is preliminary data.</text>
</comment>
<protein>
    <submittedName>
        <fullName evidence="2">Uncharacterized protein</fullName>
    </submittedName>
</protein>
<evidence type="ECO:0000313" key="2">
    <source>
        <dbReference type="EMBL" id="KAF0022830.1"/>
    </source>
</evidence>
<organism evidence="2 3">
    <name type="scientific">Scophthalmus maximus</name>
    <name type="common">Turbot</name>
    <name type="synonym">Psetta maxima</name>
    <dbReference type="NCBI Taxonomy" id="52904"/>
    <lineage>
        <taxon>Eukaryota</taxon>
        <taxon>Metazoa</taxon>
        <taxon>Chordata</taxon>
        <taxon>Craniata</taxon>
        <taxon>Vertebrata</taxon>
        <taxon>Euteleostomi</taxon>
        <taxon>Actinopterygii</taxon>
        <taxon>Neopterygii</taxon>
        <taxon>Teleostei</taxon>
        <taxon>Neoteleostei</taxon>
        <taxon>Acanthomorphata</taxon>
        <taxon>Carangaria</taxon>
        <taxon>Pleuronectiformes</taxon>
        <taxon>Pleuronectoidei</taxon>
        <taxon>Scophthalmidae</taxon>
        <taxon>Scophthalmus</taxon>
    </lineage>
</organism>
<accession>A0A6A4RTW8</accession>
<reference evidence="2 3" key="1">
    <citation type="submission" date="2019-06" db="EMBL/GenBank/DDBJ databases">
        <title>Draft genomes of female and male turbot (Scophthalmus maximus).</title>
        <authorList>
            <person name="Xu H."/>
            <person name="Xu X.-W."/>
            <person name="Shao C."/>
            <person name="Chen S."/>
        </authorList>
    </citation>
    <scope>NUCLEOTIDE SEQUENCE [LARGE SCALE GENOMIC DNA]</scope>
    <source>
        <strain evidence="2">Ysfricsl-2016a</strain>
        <tissue evidence="2">Blood</tissue>
    </source>
</reference>
<feature type="region of interest" description="Disordered" evidence="1">
    <location>
        <begin position="65"/>
        <end position="115"/>
    </location>
</feature>
<sequence length="204" mass="23166">MFAAQLLRVSVHERISAAAEDFLLQAEEGEEAARVPALRALLTERLTAAAEEIVDVQQLSSIKEEFPPQQQQWGPSVKQQEEQEPPHIKEKQEEPEPPHIKEEQEELWSSQEGEQLQGLGEAEVTKFTVTSVTVKSEEDEEKPQSSQLLQSLIEENREDCEGPEPGGLTCITVKKPFNCYECGKMFRSHRTVLEQWACFVVTYE</sequence>
<gene>
    <name evidence="2" type="ORF">F2P81_024811</name>
</gene>
<feature type="compositionally biased region" description="Polar residues" evidence="1">
    <location>
        <begin position="68"/>
        <end position="78"/>
    </location>
</feature>
<evidence type="ECO:0000313" key="3">
    <source>
        <dbReference type="Proteomes" id="UP000438429"/>
    </source>
</evidence>
<dbReference type="Proteomes" id="UP000438429">
    <property type="component" value="Unassembled WGS sequence"/>
</dbReference>
<dbReference type="AlphaFoldDB" id="A0A6A4RTW8"/>
<proteinExistence type="predicted"/>
<dbReference type="EMBL" id="VEVO01000023">
    <property type="protein sequence ID" value="KAF0022830.1"/>
    <property type="molecule type" value="Genomic_DNA"/>
</dbReference>
<evidence type="ECO:0000256" key="1">
    <source>
        <dbReference type="SAM" id="MobiDB-lite"/>
    </source>
</evidence>